<comment type="function">
    <text evidence="11">Phosphatase that hydrolyzes non-canonical purine nucleotides such as XTP and ITP to their respective diphosphate derivatives. Probably excludes non-canonical purines from DNA/RNA precursor pool, thus preventing their incorporation into DNA/RNA and avoiding chromosomal lesions.</text>
</comment>
<comment type="catalytic activity">
    <reaction evidence="9 11">
        <text>XTP + H2O = XDP + phosphate + H(+)</text>
        <dbReference type="Rhea" id="RHEA:28406"/>
        <dbReference type="ChEBI" id="CHEBI:15377"/>
        <dbReference type="ChEBI" id="CHEBI:15378"/>
        <dbReference type="ChEBI" id="CHEBI:43474"/>
        <dbReference type="ChEBI" id="CHEBI:59884"/>
        <dbReference type="ChEBI" id="CHEBI:61314"/>
        <dbReference type="EC" id="3.6.1.73"/>
    </reaction>
</comment>
<dbReference type="InterPro" id="IPR026533">
    <property type="entry name" value="NTPase/PRRC1"/>
</dbReference>
<dbReference type="Gene3D" id="3.90.950.10">
    <property type="match status" value="1"/>
</dbReference>
<accession>A0A1F7I8U0</accession>
<evidence type="ECO:0000256" key="10">
    <source>
        <dbReference type="ARBA" id="ARBA00060855"/>
    </source>
</evidence>
<evidence type="ECO:0000256" key="6">
    <source>
        <dbReference type="ARBA" id="ARBA00023080"/>
    </source>
</evidence>
<keyword evidence="4 11" id="KW-0378">Hydrolase</keyword>
<feature type="domain" description="Non-canonical purine NTP phosphatase/PRRC1" evidence="12">
    <location>
        <begin position="6"/>
        <end position="168"/>
    </location>
</feature>
<dbReference type="PANTHER" id="PTHR34699">
    <property type="match status" value="1"/>
</dbReference>
<dbReference type="GO" id="GO:0046872">
    <property type="term" value="F:metal ion binding"/>
    <property type="evidence" value="ECO:0007669"/>
    <property type="project" value="UniProtKB-KW"/>
</dbReference>
<evidence type="ECO:0000256" key="11">
    <source>
        <dbReference type="HAMAP-Rule" id="MF_00648"/>
    </source>
</evidence>
<keyword evidence="2 11" id="KW-0479">Metal-binding</keyword>
<keyword evidence="3 11" id="KW-0547">Nucleotide-binding</keyword>
<comment type="catalytic activity">
    <reaction evidence="8 11">
        <text>ITP + H2O = IDP + phosphate + H(+)</text>
        <dbReference type="Rhea" id="RHEA:28330"/>
        <dbReference type="ChEBI" id="CHEBI:15377"/>
        <dbReference type="ChEBI" id="CHEBI:15378"/>
        <dbReference type="ChEBI" id="CHEBI:43474"/>
        <dbReference type="ChEBI" id="CHEBI:58280"/>
        <dbReference type="ChEBI" id="CHEBI:61402"/>
        <dbReference type="EC" id="3.6.1.73"/>
    </reaction>
</comment>
<evidence type="ECO:0000313" key="13">
    <source>
        <dbReference type="EMBL" id="OGK39786.1"/>
    </source>
</evidence>
<dbReference type="AlphaFoldDB" id="A0A1F7I8U0"/>
<evidence type="ECO:0000259" key="12">
    <source>
        <dbReference type="Pfam" id="PF01931"/>
    </source>
</evidence>
<feature type="binding site" evidence="11">
    <location>
        <begin position="7"/>
        <end position="12"/>
    </location>
    <ligand>
        <name>substrate</name>
    </ligand>
</feature>
<protein>
    <recommendedName>
        <fullName evidence="11">Probable inosine/xanthosine triphosphatase</fullName>
        <shortName evidence="11">ITPase/XTPase</shortName>
        <ecNumber evidence="11">3.6.1.73</ecNumber>
    </recommendedName>
    <alternativeName>
        <fullName evidence="11">Non-canonical purine NTP phosphatase</fullName>
    </alternativeName>
    <alternativeName>
        <fullName evidence="11">Non-standard purine NTP phosphatase</fullName>
    </alternativeName>
    <alternativeName>
        <fullName evidence="11">Nucleoside-triphosphate phosphatase</fullName>
        <shortName evidence="11">NTPase</shortName>
    </alternativeName>
</protein>
<comment type="subunit">
    <text evidence="11">Homodimer.</text>
</comment>
<dbReference type="EMBL" id="MGAG01000037">
    <property type="protein sequence ID" value="OGK39786.1"/>
    <property type="molecule type" value="Genomic_DNA"/>
</dbReference>
<comment type="cofactor">
    <cofactor evidence="11">
        <name>Mg(2+)</name>
        <dbReference type="ChEBI" id="CHEBI:18420"/>
    </cofactor>
    <cofactor evidence="11">
        <name>Mn(2+)</name>
        <dbReference type="ChEBI" id="CHEBI:29035"/>
    </cofactor>
    <text evidence="11">Binds 1 divalent metal cation per subunit; can use either Mg(2+) or Mn(2+).</text>
</comment>
<evidence type="ECO:0000256" key="9">
    <source>
        <dbReference type="ARBA" id="ARBA00048781"/>
    </source>
</evidence>
<evidence type="ECO:0000256" key="8">
    <source>
        <dbReference type="ARBA" id="ARBA00048174"/>
    </source>
</evidence>
<evidence type="ECO:0000256" key="7">
    <source>
        <dbReference type="ARBA" id="ARBA00023211"/>
    </source>
</evidence>
<evidence type="ECO:0000256" key="3">
    <source>
        <dbReference type="ARBA" id="ARBA00022741"/>
    </source>
</evidence>
<dbReference type="SUPFAM" id="SSF52972">
    <property type="entry name" value="ITPase-like"/>
    <property type="match status" value="1"/>
</dbReference>
<dbReference type="GO" id="GO:0103023">
    <property type="term" value="F:ITPase activity"/>
    <property type="evidence" value="ECO:0007669"/>
    <property type="project" value="UniProtKB-EC"/>
</dbReference>
<keyword evidence="5 11" id="KW-0460">Magnesium</keyword>
<dbReference type="FunFam" id="3.90.950.10:FF:000002">
    <property type="entry name" value="Inosine/xanthosine triphosphatase"/>
    <property type="match status" value="1"/>
</dbReference>
<dbReference type="NCBIfam" id="TIGR00258">
    <property type="entry name" value="inosine/xanthosine triphosphatase"/>
    <property type="match status" value="1"/>
</dbReference>
<name>A0A1F7I8U0_9BACT</name>
<dbReference type="GO" id="GO:0009117">
    <property type="term" value="P:nucleotide metabolic process"/>
    <property type="evidence" value="ECO:0007669"/>
    <property type="project" value="UniProtKB-KW"/>
</dbReference>
<dbReference type="GO" id="GO:0006772">
    <property type="term" value="P:thiamine metabolic process"/>
    <property type="evidence" value="ECO:0007669"/>
    <property type="project" value="TreeGrafter"/>
</dbReference>
<dbReference type="HAMAP" id="MF_00648">
    <property type="entry name" value="Non_canon_purine_NTPase_YjjX"/>
    <property type="match status" value="1"/>
</dbReference>
<dbReference type="Proteomes" id="UP000177698">
    <property type="component" value="Unassembled WGS sequence"/>
</dbReference>
<gene>
    <name evidence="13" type="ORF">A2954_05175</name>
</gene>
<sequence length="175" mass="19095">MIIAVGSTNKTKINPVRDVFNHHFKKVKVLGVRVNSSVEDQPLSDEEMFKGAFNRAKGALKKVKGAVYGVGIEGGLHKYSYGWFERSLVVIMDKKGNFGVGSSGGLALPKKVIDKIYKGANLEQAIDEIFGTKKIGEGIGMFGIMTKGVVTRAEGVKHGVAFALARFLHHRVYED</sequence>
<dbReference type="GO" id="GO:0000166">
    <property type="term" value="F:nucleotide binding"/>
    <property type="evidence" value="ECO:0007669"/>
    <property type="project" value="UniProtKB-KW"/>
</dbReference>
<comment type="cofactor">
    <cofactor evidence="1">
        <name>Mn(2+)</name>
        <dbReference type="ChEBI" id="CHEBI:29035"/>
    </cofactor>
</comment>
<evidence type="ECO:0000256" key="4">
    <source>
        <dbReference type="ARBA" id="ARBA00022801"/>
    </source>
</evidence>
<dbReference type="PANTHER" id="PTHR34699:SF2">
    <property type="entry name" value="NON-CANONICAL PURINE NTP PHOSPHATASE_PRRC1 DOMAIN-CONTAINING PROTEIN"/>
    <property type="match status" value="1"/>
</dbReference>
<organism evidence="13 14">
    <name type="scientific">Candidatus Roizmanbacteria bacterium RIFCSPLOWO2_01_FULL_37_12</name>
    <dbReference type="NCBI Taxonomy" id="1802056"/>
    <lineage>
        <taxon>Bacteria</taxon>
        <taxon>Candidatus Roizmaniibacteriota</taxon>
    </lineage>
</organism>
<evidence type="ECO:0000256" key="2">
    <source>
        <dbReference type="ARBA" id="ARBA00022723"/>
    </source>
</evidence>
<keyword evidence="6 11" id="KW-0546">Nucleotide metabolism</keyword>
<dbReference type="InterPro" id="IPR002786">
    <property type="entry name" value="Non_canon_purine_NTPase"/>
</dbReference>
<reference evidence="13 14" key="1">
    <citation type="journal article" date="2016" name="Nat. Commun.">
        <title>Thousands of microbial genomes shed light on interconnected biogeochemical processes in an aquifer system.</title>
        <authorList>
            <person name="Anantharaman K."/>
            <person name="Brown C.T."/>
            <person name="Hug L.A."/>
            <person name="Sharon I."/>
            <person name="Castelle C.J."/>
            <person name="Probst A.J."/>
            <person name="Thomas B.C."/>
            <person name="Singh A."/>
            <person name="Wilkins M.J."/>
            <person name="Karaoz U."/>
            <person name="Brodie E.L."/>
            <person name="Williams K.H."/>
            <person name="Hubbard S.S."/>
            <person name="Banfield J.F."/>
        </authorList>
    </citation>
    <scope>NUCLEOTIDE SEQUENCE [LARGE SCALE GENOMIC DNA]</scope>
</reference>
<comment type="caution">
    <text evidence="13">The sequence shown here is derived from an EMBL/GenBank/DDBJ whole genome shotgun (WGS) entry which is preliminary data.</text>
</comment>
<keyword evidence="7 11" id="KW-0464">Manganese</keyword>
<proteinExistence type="inferred from homology"/>
<evidence type="ECO:0000256" key="5">
    <source>
        <dbReference type="ARBA" id="ARBA00022842"/>
    </source>
</evidence>
<dbReference type="InterPro" id="IPR029001">
    <property type="entry name" value="ITPase-like_fam"/>
</dbReference>
<dbReference type="EC" id="3.6.1.73" evidence="11"/>
<evidence type="ECO:0000256" key="1">
    <source>
        <dbReference type="ARBA" id="ARBA00001936"/>
    </source>
</evidence>
<evidence type="ECO:0000313" key="14">
    <source>
        <dbReference type="Proteomes" id="UP000177698"/>
    </source>
</evidence>
<dbReference type="InterPro" id="IPR050299">
    <property type="entry name" value="YjjX_NTPase"/>
</dbReference>
<comment type="caution">
    <text evidence="11">Lacks conserved residue(s) required for the propagation of feature annotation.</text>
</comment>
<comment type="similarity">
    <text evidence="10 11">Belongs to the YjjX NTPase family.</text>
</comment>
<dbReference type="Pfam" id="PF01931">
    <property type="entry name" value="NTPase_I-T"/>
    <property type="match status" value="1"/>
</dbReference>
<dbReference type="STRING" id="1802056.A2954_05175"/>